<keyword evidence="2" id="KW-0472">Membrane</keyword>
<feature type="region of interest" description="Disordered" evidence="1">
    <location>
        <begin position="1"/>
        <end position="59"/>
    </location>
</feature>
<feature type="compositionally biased region" description="Low complexity" evidence="1">
    <location>
        <begin position="34"/>
        <end position="56"/>
    </location>
</feature>
<feature type="transmembrane region" description="Helical" evidence="2">
    <location>
        <begin position="66"/>
        <end position="88"/>
    </location>
</feature>
<dbReference type="RefSeq" id="WP_237826442.1">
    <property type="nucleotide sequence ID" value="NZ_JAKLTQ010000026.1"/>
</dbReference>
<name>A0ABS9LDI8_9MICC</name>
<keyword evidence="2" id="KW-1133">Transmembrane helix</keyword>
<reference evidence="3" key="1">
    <citation type="submission" date="2022-01" db="EMBL/GenBank/DDBJ databases">
        <authorList>
            <person name="Jo J.-H."/>
            <person name="Im W.-T."/>
        </authorList>
    </citation>
    <scope>NUCLEOTIDE SEQUENCE</scope>
    <source>
        <strain evidence="3">I2-34</strain>
    </source>
</reference>
<feature type="compositionally biased region" description="Basic and acidic residues" evidence="1">
    <location>
        <begin position="1"/>
        <end position="13"/>
    </location>
</feature>
<keyword evidence="4" id="KW-1185">Reference proteome</keyword>
<keyword evidence="2" id="KW-0812">Transmembrane</keyword>
<protein>
    <recommendedName>
        <fullName evidence="5">Anti-sigma factor</fullName>
    </recommendedName>
</protein>
<dbReference type="EMBL" id="JAKLTQ010000026">
    <property type="protein sequence ID" value="MCG2624487.1"/>
    <property type="molecule type" value="Genomic_DNA"/>
</dbReference>
<evidence type="ECO:0000256" key="2">
    <source>
        <dbReference type="SAM" id="Phobius"/>
    </source>
</evidence>
<evidence type="ECO:0000313" key="4">
    <source>
        <dbReference type="Proteomes" id="UP001165368"/>
    </source>
</evidence>
<evidence type="ECO:0008006" key="5">
    <source>
        <dbReference type="Google" id="ProtNLM"/>
    </source>
</evidence>
<sequence>MADQRDVQARLRSLDVPAPRPDLANKILRESQTASVRSGPPARPAAPSAGVPPRNTASRRRAVRRVAWTASAALAGISVLTVAGAYMLGGEEELVSGRAPSLASVWSTPGVAPAGGAATATSLDQEALRQLRSEGWNCPQLGALGYRMVAASGKEVDGYPAVQLKLSNGKDTVVVVEERRGVEDMAGSELDVVPSEEPVNGLTGHRVSQDGLWQVDGMDRQMWVRASDEWTVVLDSKYVTYTVWSDLPVSELPATVNQVVVTEKSRLMLPRSKAENDPISRIVRGLGMMVQPARP</sequence>
<organism evidence="3 4">
    <name type="scientific">Arthrobacter hankyongi</name>
    <dbReference type="NCBI Taxonomy" id="2904801"/>
    <lineage>
        <taxon>Bacteria</taxon>
        <taxon>Bacillati</taxon>
        <taxon>Actinomycetota</taxon>
        <taxon>Actinomycetes</taxon>
        <taxon>Micrococcales</taxon>
        <taxon>Micrococcaceae</taxon>
        <taxon>Arthrobacter</taxon>
    </lineage>
</organism>
<accession>A0ABS9LDI8</accession>
<dbReference type="Proteomes" id="UP001165368">
    <property type="component" value="Unassembled WGS sequence"/>
</dbReference>
<comment type="caution">
    <text evidence="3">The sequence shown here is derived from an EMBL/GenBank/DDBJ whole genome shotgun (WGS) entry which is preliminary data.</text>
</comment>
<gene>
    <name evidence="3" type="ORF">LVY72_21595</name>
</gene>
<evidence type="ECO:0000313" key="3">
    <source>
        <dbReference type="EMBL" id="MCG2624487.1"/>
    </source>
</evidence>
<proteinExistence type="predicted"/>
<evidence type="ECO:0000256" key="1">
    <source>
        <dbReference type="SAM" id="MobiDB-lite"/>
    </source>
</evidence>